<gene>
    <name evidence="2" type="ORF">TSIB3V08_LOCUS3086</name>
</gene>
<proteinExistence type="predicted"/>
<feature type="compositionally biased region" description="Basic and acidic residues" evidence="1">
    <location>
        <begin position="164"/>
        <end position="176"/>
    </location>
</feature>
<evidence type="ECO:0000256" key="1">
    <source>
        <dbReference type="SAM" id="MobiDB-lite"/>
    </source>
</evidence>
<evidence type="ECO:0000313" key="2">
    <source>
        <dbReference type="EMBL" id="CAD7258865.1"/>
    </source>
</evidence>
<protein>
    <submittedName>
        <fullName evidence="2">Uncharacterized protein</fullName>
    </submittedName>
</protein>
<sequence>MQGFDNMYQKTQLQRTTPLPQVHPTEIRTSISPSSAVMLNKTSALANYATEAVNSSKVGSDVISIHPTLNMHSVFQLAIHRKDDYDFDSLTVSRVGLAEGGVKCTVEKACMLTEDPSHIRDTSILILSYNPAPDTPTTPLHKHRPILLAGTRRAGLSIVTTDGRKMEKPRPVHPTEIRTSTSPSSAVEQLNTTNALANYATEAVLSVNLILRATGLWNQARTKTYMPVMEEFLVHLSAGCTWGRSPTPVIYSCEFLLPFHSNAALRPLALSSASLKPILWEGGLEGERRGATSQPTKVSFRANKNRWITETVDGASYRTGGEFARWMPALVSKLYTPVNSPAIPSLSLLATSFSELLRNALKTPRSGDVISAGRLDEGSQQRMLTNTCVSACVISAEPHRAKYNWPTEIEPNLIAAMRKQSLFCANHPIPPYHRFSIPRSYLCFSLLFLLAVFIDGAELTAKEKFMNSVRVRFHAPVFSMEHDIAK</sequence>
<feature type="region of interest" description="Disordered" evidence="1">
    <location>
        <begin position="164"/>
        <end position="185"/>
    </location>
</feature>
<accession>A0A7R9AR24</accession>
<organism evidence="2">
    <name type="scientific">Timema shepardi</name>
    <name type="common">Walking stick</name>
    <dbReference type="NCBI Taxonomy" id="629360"/>
    <lineage>
        <taxon>Eukaryota</taxon>
        <taxon>Metazoa</taxon>
        <taxon>Ecdysozoa</taxon>
        <taxon>Arthropoda</taxon>
        <taxon>Hexapoda</taxon>
        <taxon>Insecta</taxon>
        <taxon>Pterygota</taxon>
        <taxon>Neoptera</taxon>
        <taxon>Polyneoptera</taxon>
        <taxon>Phasmatodea</taxon>
        <taxon>Timematodea</taxon>
        <taxon>Timematoidea</taxon>
        <taxon>Timematidae</taxon>
        <taxon>Timema</taxon>
    </lineage>
</organism>
<name>A0A7R9AR24_TIMSH</name>
<dbReference type="EMBL" id="OC000995">
    <property type="protein sequence ID" value="CAD7258865.1"/>
    <property type="molecule type" value="Genomic_DNA"/>
</dbReference>
<feature type="region of interest" description="Disordered" evidence="1">
    <location>
        <begin position="1"/>
        <end position="23"/>
    </location>
</feature>
<reference evidence="2" key="1">
    <citation type="submission" date="2020-11" db="EMBL/GenBank/DDBJ databases">
        <authorList>
            <person name="Tran Van P."/>
        </authorList>
    </citation>
    <scope>NUCLEOTIDE SEQUENCE</scope>
</reference>
<dbReference type="AlphaFoldDB" id="A0A7R9AR24"/>
<feature type="compositionally biased region" description="Polar residues" evidence="1">
    <location>
        <begin position="8"/>
        <end position="19"/>
    </location>
</feature>